<keyword evidence="1" id="KW-0472">Membrane</keyword>
<dbReference type="AlphaFoldDB" id="A0A4Y1R0D3"/>
<organism evidence="2">
    <name type="scientific">Prunus dulcis</name>
    <name type="common">Almond</name>
    <name type="synonym">Amygdalus dulcis</name>
    <dbReference type="NCBI Taxonomy" id="3755"/>
    <lineage>
        <taxon>Eukaryota</taxon>
        <taxon>Viridiplantae</taxon>
        <taxon>Streptophyta</taxon>
        <taxon>Embryophyta</taxon>
        <taxon>Tracheophyta</taxon>
        <taxon>Spermatophyta</taxon>
        <taxon>Magnoliopsida</taxon>
        <taxon>eudicotyledons</taxon>
        <taxon>Gunneridae</taxon>
        <taxon>Pentapetalae</taxon>
        <taxon>rosids</taxon>
        <taxon>fabids</taxon>
        <taxon>Rosales</taxon>
        <taxon>Rosaceae</taxon>
        <taxon>Amygdaloideae</taxon>
        <taxon>Amygdaleae</taxon>
        <taxon>Prunus</taxon>
    </lineage>
</organism>
<protein>
    <submittedName>
        <fullName evidence="2">PLAC8 family protein</fullName>
    </submittedName>
</protein>
<evidence type="ECO:0000313" key="2">
    <source>
        <dbReference type="EMBL" id="BBG97557.1"/>
    </source>
</evidence>
<sequence>ASYFYTVPIIISQHSFRLRRFYFAITPLCFCVLCFLFPSHFDYPNSLNFFYCFFFHSLKLARNGTKMGMQQQVEKMQLRQGFQNLWHTDLMGTVTADTPYCCFACFCGPCVSYLLRKQALYNDMSRYKCCAGFMPCSGRFGESHCPELCLGTEVCFCFGTSVSSTRFLIQDELNIKTTPCDNCMIGFMLVLSQIACIFSLIACITGNEELGELSNVLSCIADTVFCSVCACIQTQHHFELNKRDGKLPPAVLGVPQVQQMSRTDEKNPSQTGYY</sequence>
<feature type="transmembrane region" description="Helical" evidence="1">
    <location>
        <begin position="21"/>
        <end position="41"/>
    </location>
</feature>
<proteinExistence type="predicted"/>
<feature type="non-terminal residue" evidence="2">
    <location>
        <position position="1"/>
    </location>
</feature>
<gene>
    <name evidence="2" type="ORF">Prudu_006731</name>
</gene>
<name>A0A4Y1R0D3_PRUDU</name>
<keyword evidence="1" id="KW-0812">Transmembrane</keyword>
<dbReference type="EMBL" id="AP019298">
    <property type="protein sequence ID" value="BBG97557.1"/>
    <property type="molecule type" value="Genomic_DNA"/>
</dbReference>
<accession>A0A4Y1R0D3</accession>
<feature type="transmembrane region" description="Helical" evidence="1">
    <location>
        <begin position="184"/>
        <end position="204"/>
    </location>
</feature>
<dbReference type="PANTHER" id="PTHR31152">
    <property type="entry name" value="PLAC8 FAMILY PROTEIN"/>
    <property type="match status" value="1"/>
</dbReference>
<dbReference type="PANTHER" id="PTHR31152:SF19">
    <property type="entry name" value="PLAC8 FAMILY PROTEIN"/>
    <property type="match status" value="1"/>
</dbReference>
<reference evidence="2" key="1">
    <citation type="journal article" date="2019" name="Science">
        <title>Mutation of a bHLH transcription factor allowed almond domestication.</title>
        <authorList>
            <person name="Sanchez-Perez R."/>
            <person name="Pavan S."/>
            <person name="Mazzeo R."/>
            <person name="Moldovan C."/>
            <person name="Aiese Cigliano R."/>
            <person name="Del Cueto J."/>
            <person name="Ricciardi F."/>
            <person name="Lotti C."/>
            <person name="Ricciardi L."/>
            <person name="Dicenta F."/>
            <person name="Lopez-Marques R.L."/>
            <person name="Lindberg Moller B."/>
        </authorList>
    </citation>
    <scope>NUCLEOTIDE SEQUENCE</scope>
</reference>
<evidence type="ECO:0000256" key="1">
    <source>
        <dbReference type="SAM" id="Phobius"/>
    </source>
</evidence>
<keyword evidence="1" id="KW-1133">Transmembrane helix</keyword>